<dbReference type="GO" id="GO:0006952">
    <property type="term" value="P:defense response"/>
    <property type="evidence" value="ECO:0007669"/>
    <property type="project" value="InterPro"/>
</dbReference>
<protein>
    <recommendedName>
        <fullName evidence="1">C2 domain-containing protein</fullName>
    </recommendedName>
</protein>
<evidence type="ECO:0000313" key="2">
    <source>
        <dbReference type="EMBL" id="KAF2285554.1"/>
    </source>
</evidence>
<reference evidence="2 3" key="1">
    <citation type="journal article" date="2020" name="Mol. Plant">
        <title>The Chromosome-Based Rubber Tree Genome Provides New Insights into Spurge Genome Evolution and Rubber Biosynthesis.</title>
        <authorList>
            <person name="Liu J."/>
            <person name="Shi C."/>
            <person name="Shi C.C."/>
            <person name="Li W."/>
            <person name="Zhang Q.J."/>
            <person name="Zhang Y."/>
            <person name="Li K."/>
            <person name="Lu H.F."/>
            <person name="Shi C."/>
            <person name="Zhu S.T."/>
            <person name="Xiao Z.Y."/>
            <person name="Nan H."/>
            <person name="Yue Y."/>
            <person name="Zhu X.G."/>
            <person name="Wu Y."/>
            <person name="Hong X.N."/>
            <person name="Fan G.Y."/>
            <person name="Tong Y."/>
            <person name="Zhang D."/>
            <person name="Mao C.L."/>
            <person name="Liu Y.L."/>
            <person name="Hao S.J."/>
            <person name="Liu W.Q."/>
            <person name="Lv M.Q."/>
            <person name="Zhang H.B."/>
            <person name="Liu Y."/>
            <person name="Hu-Tang G.R."/>
            <person name="Wang J.P."/>
            <person name="Wang J.H."/>
            <person name="Sun Y.H."/>
            <person name="Ni S.B."/>
            <person name="Chen W.B."/>
            <person name="Zhang X.C."/>
            <person name="Jiao Y.N."/>
            <person name="Eichler E.E."/>
            <person name="Li G.H."/>
            <person name="Liu X."/>
            <person name="Gao L.Z."/>
        </authorList>
    </citation>
    <scope>NUCLEOTIDE SEQUENCE [LARGE SCALE GENOMIC DNA]</scope>
    <source>
        <strain evidence="3">cv. GT1</strain>
        <tissue evidence="2">Leaf</tissue>
    </source>
</reference>
<dbReference type="InterPro" id="IPR035892">
    <property type="entry name" value="C2_domain_sf"/>
</dbReference>
<dbReference type="PANTHER" id="PTHR32246:SF143">
    <property type="entry name" value="CALCIUM-DEPENDENT LIPID-BINDING (CALB DOMAIN) FAMILY PROTEIN"/>
    <property type="match status" value="1"/>
</dbReference>
<proteinExistence type="predicted"/>
<dbReference type="EMBL" id="JAAGAX010000017">
    <property type="protein sequence ID" value="KAF2285554.1"/>
    <property type="molecule type" value="Genomic_DNA"/>
</dbReference>
<dbReference type="CDD" id="cd04051">
    <property type="entry name" value="C2_SRC2_like"/>
    <property type="match status" value="1"/>
</dbReference>
<sequence length="420" mass="46577">MSRGFAPPFQLLELNVISAQDLAKVSRKMKTYVVAWVHTDRKLSTRVDIQGHNNPTWNDKFVFRVDDEFLYGQTSAIMIEIYALHWFRDIHVGTIRVIVGNLIPPPQLHRQHRQHHVQLGMRFVALQVRRRSGCPQGILNIGVALLDTSMRSMPFDSRNQFLLPWNPKPELRRTKSDTCSMIGSDAVAKKTLNKKKAGSMVNGSAYEKQNSNPSSVITDSEIFKNYNKGKPHSTSSGSVYGTLTKAKYRSNVSGGNITKVKNKIHSSLIDDNSSSTFKKFDLGKLHFGTPKNMNLNGGAPFITESDLGPSASEVAAAMITRKKNHYVVEETEGDIMTSWGLESSMEGLQSKLERWRTDLPVTYDRSGLSTLRSGSRGLMKHNTSDSDSDSDVVFSCFGAICGVECSIVCGGSPRGNNPSE</sequence>
<dbReference type="PANTHER" id="PTHR32246">
    <property type="entry name" value="INGRESSION PROTEIN FIC1"/>
    <property type="match status" value="1"/>
</dbReference>
<gene>
    <name evidence="2" type="ORF">GH714_005436</name>
</gene>
<keyword evidence="3" id="KW-1185">Reference proteome</keyword>
<dbReference type="Pfam" id="PF00168">
    <property type="entry name" value="C2"/>
    <property type="match status" value="1"/>
</dbReference>
<dbReference type="SMART" id="SM00239">
    <property type="entry name" value="C2"/>
    <property type="match status" value="1"/>
</dbReference>
<dbReference type="InterPro" id="IPR044750">
    <property type="entry name" value="C2_SRC2/BAP"/>
</dbReference>
<accession>A0A6A6KAY7</accession>
<dbReference type="AlphaFoldDB" id="A0A6A6KAY7"/>
<feature type="domain" description="C2" evidence="1">
    <location>
        <begin position="1"/>
        <end position="112"/>
    </location>
</feature>
<comment type="caution">
    <text evidence="2">The sequence shown here is derived from an EMBL/GenBank/DDBJ whole genome shotgun (WGS) entry which is preliminary data.</text>
</comment>
<dbReference type="InterPro" id="IPR000008">
    <property type="entry name" value="C2_dom"/>
</dbReference>
<dbReference type="Proteomes" id="UP000467840">
    <property type="component" value="Chromosome 3"/>
</dbReference>
<dbReference type="PROSITE" id="PS50004">
    <property type="entry name" value="C2"/>
    <property type="match status" value="1"/>
</dbReference>
<name>A0A6A6KAY7_HEVBR</name>
<dbReference type="SUPFAM" id="SSF49562">
    <property type="entry name" value="C2 domain (Calcium/lipid-binding domain, CaLB)"/>
    <property type="match status" value="1"/>
</dbReference>
<evidence type="ECO:0000259" key="1">
    <source>
        <dbReference type="PROSITE" id="PS50004"/>
    </source>
</evidence>
<organism evidence="2 3">
    <name type="scientific">Hevea brasiliensis</name>
    <name type="common">Para rubber tree</name>
    <name type="synonym">Siphonia brasiliensis</name>
    <dbReference type="NCBI Taxonomy" id="3981"/>
    <lineage>
        <taxon>Eukaryota</taxon>
        <taxon>Viridiplantae</taxon>
        <taxon>Streptophyta</taxon>
        <taxon>Embryophyta</taxon>
        <taxon>Tracheophyta</taxon>
        <taxon>Spermatophyta</taxon>
        <taxon>Magnoliopsida</taxon>
        <taxon>eudicotyledons</taxon>
        <taxon>Gunneridae</taxon>
        <taxon>Pentapetalae</taxon>
        <taxon>rosids</taxon>
        <taxon>fabids</taxon>
        <taxon>Malpighiales</taxon>
        <taxon>Euphorbiaceae</taxon>
        <taxon>Crotonoideae</taxon>
        <taxon>Micrandreae</taxon>
        <taxon>Hevea</taxon>
    </lineage>
</organism>
<dbReference type="Gene3D" id="2.60.40.150">
    <property type="entry name" value="C2 domain"/>
    <property type="match status" value="1"/>
</dbReference>
<evidence type="ECO:0000313" key="3">
    <source>
        <dbReference type="Proteomes" id="UP000467840"/>
    </source>
</evidence>